<name>A0A317XXE9_9BASI</name>
<dbReference type="InParanoid" id="A0A317XXE9"/>
<evidence type="ECO:0000313" key="2">
    <source>
        <dbReference type="Proteomes" id="UP000246740"/>
    </source>
</evidence>
<proteinExistence type="predicted"/>
<keyword evidence="2" id="KW-1185">Reference proteome</keyword>
<organism evidence="1 2">
    <name type="scientific">Testicularia cyperi</name>
    <dbReference type="NCBI Taxonomy" id="1882483"/>
    <lineage>
        <taxon>Eukaryota</taxon>
        <taxon>Fungi</taxon>
        <taxon>Dikarya</taxon>
        <taxon>Basidiomycota</taxon>
        <taxon>Ustilaginomycotina</taxon>
        <taxon>Ustilaginomycetes</taxon>
        <taxon>Ustilaginales</taxon>
        <taxon>Anthracoideaceae</taxon>
        <taxon>Testicularia</taxon>
    </lineage>
</organism>
<evidence type="ECO:0000313" key="1">
    <source>
        <dbReference type="EMBL" id="PWZ02996.1"/>
    </source>
</evidence>
<dbReference type="AlphaFoldDB" id="A0A317XXE9"/>
<dbReference type="Proteomes" id="UP000246740">
    <property type="component" value="Unassembled WGS sequence"/>
</dbReference>
<sequence length="150" mass="15861">MNVEDQNLKPQGFLRPCSTGLARLALKRGASVVAAPADFAAGGLDHDRMQPEAQSFGLSGVPSFAFPTSVRSNSTTNLVGHLSSFNPDLYFRRDLVRTLGHVLTQHGPNTRRGAPPSPSTPVSCAHTGIKCICKSDVASHRAVVTVSPAQ</sequence>
<accession>A0A317XXE9</accession>
<reference evidence="1 2" key="1">
    <citation type="journal article" date="2018" name="Mol. Biol. Evol.">
        <title>Broad Genomic Sampling Reveals a Smut Pathogenic Ancestry of the Fungal Clade Ustilaginomycotina.</title>
        <authorList>
            <person name="Kijpornyongpan T."/>
            <person name="Mondo S.J."/>
            <person name="Barry K."/>
            <person name="Sandor L."/>
            <person name="Lee J."/>
            <person name="Lipzen A."/>
            <person name="Pangilinan J."/>
            <person name="LaButti K."/>
            <person name="Hainaut M."/>
            <person name="Henrissat B."/>
            <person name="Grigoriev I.V."/>
            <person name="Spatafora J.W."/>
            <person name="Aime M.C."/>
        </authorList>
    </citation>
    <scope>NUCLEOTIDE SEQUENCE [LARGE SCALE GENOMIC DNA]</scope>
    <source>
        <strain evidence="1 2">MCA 3645</strain>
    </source>
</reference>
<dbReference type="EMBL" id="KZ819188">
    <property type="protein sequence ID" value="PWZ02996.1"/>
    <property type="molecule type" value="Genomic_DNA"/>
</dbReference>
<gene>
    <name evidence="1" type="ORF">BCV70DRAFT_9341</name>
</gene>
<protein>
    <submittedName>
        <fullName evidence="1">Uncharacterized protein</fullName>
    </submittedName>
</protein>